<dbReference type="AlphaFoldDB" id="A0A917RVH7"/>
<sequence>MAPATAEALLVRIPPACQKASVSSRLDILLQPHIRIEVERRRLGAELPDLLHRQYGLDLIRGAEPAIGS</sequence>
<dbReference type="Proteomes" id="UP000638263">
    <property type="component" value="Unassembled WGS sequence"/>
</dbReference>
<evidence type="ECO:0000313" key="1">
    <source>
        <dbReference type="EMBL" id="GGL39752.1"/>
    </source>
</evidence>
<reference evidence="1" key="2">
    <citation type="submission" date="2020-09" db="EMBL/GenBank/DDBJ databases">
        <authorList>
            <person name="Sun Q."/>
            <person name="Zhou Y."/>
        </authorList>
    </citation>
    <scope>NUCLEOTIDE SEQUENCE</scope>
    <source>
        <strain evidence="1">CGMCC 4.3508</strain>
    </source>
</reference>
<organism evidence="1 2">
    <name type="scientific">Nocardia jinanensis</name>
    <dbReference type="NCBI Taxonomy" id="382504"/>
    <lineage>
        <taxon>Bacteria</taxon>
        <taxon>Bacillati</taxon>
        <taxon>Actinomycetota</taxon>
        <taxon>Actinomycetes</taxon>
        <taxon>Mycobacteriales</taxon>
        <taxon>Nocardiaceae</taxon>
        <taxon>Nocardia</taxon>
    </lineage>
</organism>
<evidence type="ECO:0000313" key="2">
    <source>
        <dbReference type="Proteomes" id="UP000638263"/>
    </source>
</evidence>
<comment type="caution">
    <text evidence="1">The sequence shown here is derived from an EMBL/GenBank/DDBJ whole genome shotgun (WGS) entry which is preliminary data.</text>
</comment>
<name>A0A917RVH7_9NOCA</name>
<reference evidence="1" key="1">
    <citation type="journal article" date="2014" name="Int. J. Syst. Evol. Microbiol.">
        <title>Complete genome sequence of Corynebacterium casei LMG S-19264T (=DSM 44701T), isolated from a smear-ripened cheese.</title>
        <authorList>
            <consortium name="US DOE Joint Genome Institute (JGI-PGF)"/>
            <person name="Walter F."/>
            <person name="Albersmeier A."/>
            <person name="Kalinowski J."/>
            <person name="Ruckert C."/>
        </authorList>
    </citation>
    <scope>NUCLEOTIDE SEQUENCE</scope>
    <source>
        <strain evidence="1">CGMCC 4.3508</strain>
    </source>
</reference>
<gene>
    <name evidence="1" type="ORF">GCM10011588_63180</name>
</gene>
<accession>A0A917RVH7</accession>
<keyword evidence="2" id="KW-1185">Reference proteome</keyword>
<proteinExistence type="predicted"/>
<protein>
    <submittedName>
        <fullName evidence="1">Uncharacterized protein</fullName>
    </submittedName>
</protein>
<dbReference type="EMBL" id="BMMH01000025">
    <property type="protein sequence ID" value="GGL39752.1"/>
    <property type="molecule type" value="Genomic_DNA"/>
</dbReference>